<evidence type="ECO:0000313" key="3">
    <source>
        <dbReference type="Proteomes" id="UP001629156"/>
    </source>
</evidence>
<comment type="caution">
    <text evidence="2">The sequence shown here is derived from an EMBL/GenBank/DDBJ whole genome shotgun (WGS) entry which is preliminary data.</text>
</comment>
<protein>
    <submittedName>
        <fullName evidence="2">Uncharacterized protein</fullName>
    </submittedName>
</protein>
<organism evidence="2 3">
    <name type="scientific">Flavobacterium rhizosphaerae</name>
    <dbReference type="NCBI Taxonomy" id="3163298"/>
    <lineage>
        <taxon>Bacteria</taxon>
        <taxon>Pseudomonadati</taxon>
        <taxon>Bacteroidota</taxon>
        <taxon>Flavobacteriia</taxon>
        <taxon>Flavobacteriales</taxon>
        <taxon>Flavobacteriaceae</taxon>
        <taxon>Flavobacterium</taxon>
    </lineage>
</organism>
<reference evidence="2 3" key="1">
    <citation type="submission" date="2024-06" db="EMBL/GenBank/DDBJ databases">
        <authorList>
            <person name="Kaempfer P."/>
            <person name="Viver T."/>
        </authorList>
    </citation>
    <scope>NUCLEOTIDE SEQUENCE [LARGE SCALE GENOMIC DNA]</scope>
    <source>
        <strain evidence="2 3">ST-119</strain>
    </source>
</reference>
<keyword evidence="3" id="KW-1185">Reference proteome</keyword>
<dbReference type="EMBL" id="JBELPZ010000009">
    <property type="protein sequence ID" value="MFL9844773.1"/>
    <property type="molecule type" value="Genomic_DNA"/>
</dbReference>
<feature type="compositionally biased region" description="Acidic residues" evidence="1">
    <location>
        <begin position="89"/>
        <end position="99"/>
    </location>
</feature>
<gene>
    <name evidence="2" type="ORF">ABS766_10130</name>
</gene>
<dbReference type="Proteomes" id="UP001629156">
    <property type="component" value="Unassembled WGS sequence"/>
</dbReference>
<evidence type="ECO:0000313" key="2">
    <source>
        <dbReference type="EMBL" id="MFL9844773.1"/>
    </source>
</evidence>
<dbReference type="RefSeq" id="WP_408085030.1">
    <property type="nucleotide sequence ID" value="NZ_JBELPZ010000009.1"/>
</dbReference>
<accession>A0ABW8Z0C3</accession>
<feature type="region of interest" description="Disordered" evidence="1">
    <location>
        <begin position="77"/>
        <end position="99"/>
    </location>
</feature>
<name>A0ABW8Z0C3_9FLAO</name>
<evidence type="ECO:0000256" key="1">
    <source>
        <dbReference type="SAM" id="MobiDB-lite"/>
    </source>
</evidence>
<sequence length="99" mass="10718">MSLINNDRTEGTVAKAIEKQTAKLPSDIFLWAALGSMATSATLKCFGKDKTALFVGQWAAPFLLLGIYNKIVKVEGSDKQDSPFTGYAEPDDENIFADA</sequence>
<proteinExistence type="predicted"/>